<name>A0AAE0YN27_9GAST</name>
<reference evidence="2" key="1">
    <citation type="journal article" date="2023" name="G3 (Bethesda)">
        <title>A reference genome for the long-term kleptoplast-retaining sea slug Elysia crispata morphotype clarki.</title>
        <authorList>
            <person name="Eastman K.E."/>
            <person name="Pendleton A.L."/>
            <person name="Shaikh M.A."/>
            <person name="Suttiyut T."/>
            <person name="Ogas R."/>
            <person name="Tomko P."/>
            <person name="Gavelis G."/>
            <person name="Widhalm J.R."/>
            <person name="Wisecaver J.H."/>
        </authorList>
    </citation>
    <scope>NUCLEOTIDE SEQUENCE</scope>
    <source>
        <strain evidence="2">ECLA1</strain>
    </source>
</reference>
<feature type="compositionally biased region" description="Basic and acidic residues" evidence="1">
    <location>
        <begin position="11"/>
        <end position="25"/>
    </location>
</feature>
<sequence>MRRLVGQSDWEVGRQIKDSDTHKECQPSPRLTVAANVTPCIDQFGESMAGSGLGQGLGVIPLGLGSAGPGSVDWMDLSE</sequence>
<evidence type="ECO:0000256" key="1">
    <source>
        <dbReference type="SAM" id="MobiDB-lite"/>
    </source>
</evidence>
<accession>A0AAE0YN27</accession>
<feature type="region of interest" description="Disordered" evidence="1">
    <location>
        <begin position="1"/>
        <end position="26"/>
    </location>
</feature>
<dbReference type="Proteomes" id="UP001283361">
    <property type="component" value="Unassembled WGS sequence"/>
</dbReference>
<gene>
    <name evidence="2" type="ORF">RRG08_043130</name>
</gene>
<proteinExistence type="predicted"/>
<evidence type="ECO:0000313" key="2">
    <source>
        <dbReference type="EMBL" id="KAK3751540.1"/>
    </source>
</evidence>
<dbReference type="EMBL" id="JAWDGP010005813">
    <property type="protein sequence ID" value="KAK3751540.1"/>
    <property type="molecule type" value="Genomic_DNA"/>
</dbReference>
<protein>
    <submittedName>
        <fullName evidence="2">Uncharacterized protein</fullName>
    </submittedName>
</protein>
<comment type="caution">
    <text evidence="2">The sequence shown here is derived from an EMBL/GenBank/DDBJ whole genome shotgun (WGS) entry which is preliminary data.</text>
</comment>
<evidence type="ECO:0000313" key="3">
    <source>
        <dbReference type="Proteomes" id="UP001283361"/>
    </source>
</evidence>
<keyword evidence="3" id="KW-1185">Reference proteome</keyword>
<dbReference type="AlphaFoldDB" id="A0AAE0YN27"/>
<organism evidence="2 3">
    <name type="scientific">Elysia crispata</name>
    <name type="common">lettuce slug</name>
    <dbReference type="NCBI Taxonomy" id="231223"/>
    <lineage>
        <taxon>Eukaryota</taxon>
        <taxon>Metazoa</taxon>
        <taxon>Spiralia</taxon>
        <taxon>Lophotrochozoa</taxon>
        <taxon>Mollusca</taxon>
        <taxon>Gastropoda</taxon>
        <taxon>Heterobranchia</taxon>
        <taxon>Euthyneura</taxon>
        <taxon>Panpulmonata</taxon>
        <taxon>Sacoglossa</taxon>
        <taxon>Placobranchoidea</taxon>
        <taxon>Plakobranchidae</taxon>
        <taxon>Elysia</taxon>
    </lineage>
</organism>